<dbReference type="Gene3D" id="1.25.10.10">
    <property type="entry name" value="Leucine-rich Repeat Variant"/>
    <property type="match status" value="1"/>
</dbReference>
<comment type="similarity">
    <text evidence="1">Belongs to the ataxin-10 family.</text>
</comment>
<name>A0A8H6T2H6_MYCCL</name>
<dbReference type="InterPro" id="IPR051374">
    <property type="entry name" value="Ataxin-10/CTR86_families"/>
</dbReference>
<dbReference type="InterPro" id="IPR019156">
    <property type="entry name" value="Ataxin-10_domain"/>
</dbReference>
<reference evidence="8" key="1">
    <citation type="submission" date="2020-05" db="EMBL/GenBank/DDBJ databases">
        <title>Mycena genomes resolve the evolution of fungal bioluminescence.</title>
        <authorList>
            <person name="Tsai I.J."/>
        </authorList>
    </citation>
    <scope>NUCLEOTIDE SEQUENCE</scope>
    <source>
        <strain evidence="8">110903Hualien_Pintung</strain>
    </source>
</reference>
<dbReference type="InterPro" id="IPR016024">
    <property type="entry name" value="ARM-type_fold"/>
</dbReference>
<evidence type="ECO:0000256" key="6">
    <source>
        <dbReference type="ARBA" id="ARBA00044805"/>
    </source>
</evidence>
<gene>
    <name evidence="8" type="ORF">HMN09_00719200</name>
</gene>
<dbReference type="EMBL" id="JACAZE010000008">
    <property type="protein sequence ID" value="KAF7308697.1"/>
    <property type="molecule type" value="Genomic_DNA"/>
</dbReference>
<evidence type="ECO:0000259" key="7">
    <source>
        <dbReference type="Pfam" id="PF09759"/>
    </source>
</evidence>
<sequence length="540" mass="59863">MPDTTRPFSLLPTAFDIHSHPTVEALATTLEPLTAELAENEALREQLGQDEAIWTDLNRLWRDLSRAQLTFWDNDDSDDEEADQHEKQRQYALRLLSASLARFTRNLVAAVPRNQSKAFENEPYIRRLVHYYTSWSFLEDQEALLVARVLSQTLANLVSGNEALVSKLWNTYLNLPEDQVILIRLLASSDPRTLVAALILILSCIHGSRTRMRMLTRTVIGVRICVCLLDCMVKLYDADDGTDEARAFDIGYEIFSRIMGVDLVPSLFSRLSVADEIITPHQTTLLKLVDSYLQSASLTQIPSTPLGTSLYGKLRPMLARTFFSLSSYAQNSIRTSLGNPAPDAPPSNGPLASLDVMLPKACEALVLVTQCIVTVTLGSSAEIEQTSQDYFNEILPPEDGAAGLLESLTELLRLLDAFLPRINFGKPVPDAGRAQPNVGVGDGITGFNYLKRDLVRLLGILCHENKAVQDRARQCGGIEAVMNLCVVDERNPYLREHAIFTLHNLLVGNPENQAVVDSIQPSGKWDDTGVLQQIPGAVRK</sequence>
<dbReference type="AlphaFoldDB" id="A0A8H6T2H6"/>
<dbReference type="PANTHER" id="PTHR13255">
    <property type="entry name" value="ATAXIN-10"/>
    <property type="match status" value="1"/>
</dbReference>
<comment type="function">
    <text evidence="4">May play a role in the regulation of cytokinesis.</text>
</comment>
<accession>A0A8H6T2H6</accession>
<dbReference type="OrthoDB" id="379794at2759"/>
<keyword evidence="2" id="KW-0132">Cell division</keyword>
<evidence type="ECO:0000256" key="4">
    <source>
        <dbReference type="ARBA" id="ARBA00044746"/>
    </source>
</evidence>
<evidence type="ECO:0000313" key="8">
    <source>
        <dbReference type="EMBL" id="KAF7308697.1"/>
    </source>
</evidence>
<dbReference type="GO" id="GO:0005829">
    <property type="term" value="C:cytosol"/>
    <property type="evidence" value="ECO:0007669"/>
    <property type="project" value="TreeGrafter"/>
</dbReference>
<evidence type="ECO:0000256" key="2">
    <source>
        <dbReference type="ARBA" id="ARBA00022618"/>
    </source>
</evidence>
<dbReference type="GO" id="GO:0051301">
    <property type="term" value="P:cell division"/>
    <property type="evidence" value="ECO:0007669"/>
    <property type="project" value="UniProtKB-KW"/>
</dbReference>
<evidence type="ECO:0000256" key="5">
    <source>
        <dbReference type="ARBA" id="ARBA00044801"/>
    </source>
</evidence>
<evidence type="ECO:0000313" key="9">
    <source>
        <dbReference type="Proteomes" id="UP000613580"/>
    </source>
</evidence>
<keyword evidence="3" id="KW-0131">Cell cycle</keyword>
<comment type="caution">
    <text evidence="8">The sequence shown here is derived from an EMBL/GenBank/DDBJ whole genome shotgun (WGS) entry which is preliminary data.</text>
</comment>
<evidence type="ECO:0000256" key="1">
    <source>
        <dbReference type="ARBA" id="ARBA00008384"/>
    </source>
</evidence>
<feature type="domain" description="Ataxin-10" evidence="7">
    <location>
        <begin position="450"/>
        <end position="533"/>
    </location>
</feature>
<dbReference type="InterPro" id="IPR011989">
    <property type="entry name" value="ARM-like"/>
</dbReference>
<protein>
    <recommendedName>
        <fullName evidence="5">Ataxin-10 homolog</fullName>
    </recommendedName>
    <alternativeName>
        <fullName evidence="6">Copper transport protein 86</fullName>
    </alternativeName>
</protein>
<keyword evidence="9" id="KW-1185">Reference proteome</keyword>
<organism evidence="8 9">
    <name type="scientific">Mycena chlorophos</name>
    <name type="common">Agaric fungus</name>
    <name type="synonym">Agaricus chlorophos</name>
    <dbReference type="NCBI Taxonomy" id="658473"/>
    <lineage>
        <taxon>Eukaryota</taxon>
        <taxon>Fungi</taxon>
        <taxon>Dikarya</taxon>
        <taxon>Basidiomycota</taxon>
        <taxon>Agaricomycotina</taxon>
        <taxon>Agaricomycetes</taxon>
        <taxon>Agaricomycetidae</taxon>
        <taxon>Agaricales</taxon>
        <taxon>Marasmiineae</taxon>
        <taxon>Mycenaceae</taxon>
        <taxon>Mycena</taxon>
    </lineage>
</organism>
<dbReference type="SUPFAM" id="SSF48371">
    <property type="entry name" value="ARM repeat"/>
    <property type="match status" value="1"/>
</dbReference>
<proteinExistence type="inferred from homology"/>
<dbReference type="Proteomes" id="UP000613580">
    <property type="component" value="Unassembled WGS sequence"/>
</dbReference>
<dbReference type="PANTHER" id="PTHR13255:SF0">
    <property type="entry name" value="ATAXIN-10"/>
    <property type="match status" value="1"/>
</dbReference>
<dbReference type="Pfam" id="PF09759">
    <property type="entry name" value="Atx10homo_assoc"/>
    <property type="match status" value="1"/>
</dbReference>
<evidence type="ECO:0000256" key="3">
    <source>
        <dbReference type="ARBA" id="ARBA00023306"/>
    </source>
</evidence>